<name>A0A0D6LA41_9BILA</name>
<proteinExistence type="predicted"/>
<evidence type="ECO:0000313" key="3">
    <source>
        <dbReference type="Proteomes" id="UP000054495"/>
    </source>
</evidence>
<keyword evidence="3" id="KW-1185">Reference proteome</keyword>
<evidence type="ECO:0000313" key="2">
    <source>
        <dbReference type="EMBL" id="EPB66596.1"/>
    </source>
</evidence>
<reference evidence="2 3" key="1">
    <citation type="submission" date="2013-05" db="EMBL/GenBank/DDBJ databases">
        <title>Draft genome of the parasitic nematode Anyclostoma ceylanicum.</title>
        <authorList>
            <person name="Mitreva M."/>
        </authorList>
    </citation>
    <scope>NUCLEOTIDE SEQUENCE [LARGE SCALE GENOMIC DNA]</scope>
</reference>
<dbReference type="InterPro" id="IPR000477">
    <property type="entry name" value="RT_dom"/>
</dbReference>
<dbReference type="Proteomes" id="UP000054495">
    <property type="component" value="Unassembled WGS sequence"/>
</dbReference>
<protein>
    <recommendedName>
        <fullName evidence="1">Reverse transcriptase domain-containing protein</fullName>
    </recommendedName>
</protein>
<dbReference type="EMBL" id="KE126028">
    <property type="protein sequence ID" value="EPB66596.1"/>
    <property type="molecule type" value="Genomic_DNA"/>
</dbReference>
<dbReference type="AlphaFoldDB" id="A0A0D6LA41"/>
<feature type="domain" description="Reverse transcriptase" evidence="1">
    <location>
        <begin position="2"/>
        <end position="114"/>
    </location>
</feature>
<gene>
    <name evidence="2" type="ORF">ANCCEY_14315</name>
</gene>
<evidence type="ECO:0000259" key="1">
    <source>
        <dbReference type="Pfam" id="PF00078"/>
    </source>
</evidence>
<sequence length="128" mass="14697">MTADIQKAFLQIQLPEDHRDVTRFLWVKDLSEPPQGSNLRYFRFCRVPFGVNAGPAILNQSLLKHIEETSSVLGQELSNSLYVDNVLLEGETPDELLAKYEESKKTFSSIGMNLRDYLFNNVFVQFSH</sequence>
<dbReference type="SUPFAM" id="SSF56672">
    <property type="entry name" value="DNA/RNA polymerases"/>
    <property type="match status" value="1"/>
</dbReference>
<dbReference type="Pfam" id="PF00078">
    <property type="entry name" value="RVT_1"/>
    <property type="match status" value="1"/>
</dbReference>
<dbReference type="Gene3D" id="3.10.10.10">
    <property type="entry name" value="HIV Type 1 Reverse Transcriptase, subunit A, domain 1"/>
    <property type="match status" value="1"/>
</dbReference>
<dbReference type="Gene3D" id="3.30.70.270">
    <property type="match status" value="1"/>
</dbReference>
<organism evidence="2 3">
    <name type="scientific">Ancylostoma ceylanicum</name>
    <dbReference type="NCBI Taxonomy" id="53326"/>
    <lineage>
        <taxon>Eukaryota</taxon>
        <taxon>Metazoa</taxon>
        <taxon>Ecdysozoa</taxon>
        <taxon>Nematoda</taxon>
        <taxon>Chromadorea</taxon>
        <taxon>Rhabditida</taxon>
        <taxon>Rhabditina</taxon>
        <taxon>Rhabditomorpha</taxon>
        <taxon>Strongyloidea</taxon>
        <taxon>Ancylostomatidae</taxon>
        <taxon>Ancylostomatinae</taxon>
        <taxon>Ancylostoma</taxon>
    </lineage>
</organism>
<dbReference type="InterPro" id="IPR043502">
    <property type="entry name" value="DNA/RNA_pol_sf"/>
</dbReference>
<dbReference type="InterPro" id="IPR043128">
    <property type="entry name" value="Rev_trsase/Diguanyl_cyclase"/>
</dbReference>
<dbReference type="PANTHER" id="PTHR47331">
    <property type="entry name" value="PHD-TYPE DOMAIN-CONTAINING PROTEIN"/>
    <property type="match status" value="1"/>
</dbReference>
<accession>A0A0D6LA41</accession>